<accession>A0A6B0VNZ1</accession>
<dbReference type="Gene3D" id="1.10.10.10">
    <property type="entry name" value="Winged helix-like DNA-binding domain superfamily/Winged helix DNA-binding domain"/>
    <property type="match status" value="1"/>
</dbReference>
<protein>
    <recommendedName>
        <fullName evidence="2">DUF7344 domain-containing protein</fullName>
    </recommendedName>
</protein>
<name>A0A6B0VNZ1_9EURY</name>
<evidence type="ECO:0000259" key="2">
    <source>
        <dbReference type="Pfam" id="PF24035"/>
    </source>
</evidence>
<feature type="compositionally biased region" description="Basic and acidic residues" evidence="1">
    <location>
        <begin position="60"/>
        <end position="76"/>
    </location>
</feature>
<proteinExistence type="predicted"/>
<dbReference type="InterPro" id="IPR036390">
    <property type="entry name" value="WH_DNA-bd_sf"/>
</dbReference>
<dbReference type="SUPFAM" id="SSF46785">
    <property type="entry name" value="Winged helix' DNA-binding domain"/>
    <property type="match status" value="1"/>
</dbReference>
<dbReference type="EMBL" id="WUYX01000044">
    <property type="protein sequence ID" value="MXV63224.1"/>
    <property type="molecule type" value="Genomic_DNA"/>
</dbReference>
<evidence type="ECO:0000256" key="1">
    <source>
        <dbReference type="SAM" id="MobiDB-lite"/>
    </source>
</evidence>
<organism evidence="3 4">
    <name type="scientific">Natronorubrum halalkaliphilum</name>
    <dbReference type="NCBI Taxonomy" id="2691917"/>
    <lineage>
        <taxon>Archaea</taxon>
        <taxon>Methanobacteriati</taxon>
        <taxon>Methanobacteriota</taxon>
        <taxon>Stenosarchaea group</taxon>
        <taxon>Halobacteria</taxon>
        <taxon>Halobacteriales</taxon>
        <taxon>Natrialbaceae</taxon>
        <taxon>Natronorubrum</taxon>
    </lineage>
</organism>
<evidence type="ECO:0000313" key="3">
    <source>
        <dbReference type="EMBL" id="MXV63224.1"/>
    </source>
</evidence>
<evidence type="ECO:0000313" key="4">
    <source>
        <dbReference type="Proteomes" id="UP000434101"/>
    </source>
</evidence>
<dbReference type="RefSeq" id="WP_160066050.1">
    <property type="nucleotide sequence ID" value="NZ_WUYX01000044.1"/>
</dbReference>
<dbReference type="Pfam" id="PF24035">
    <property type="entry name" value="DUF7344"/>
    <property type="match status" value="1"/>
</dbReference>
<feature type="region of interest" description="Disordered" evidence="1">
    <location>
        <begin position="1"/>
        <end position="26"/>
    </location>
</feature>
<keyword evidence="4" id="KW-1185">Reference proteome</keyword>
<reference evidence="3 4" key="1">
    <citation type="submission" date="2020-01" db="EMBL/GenBank/DDBJ databases">
        <title>Natronorubrum sp. JWXQ-INN 674 isolated from Inner Mongolia Autonomous Region of China.</title>
        <authorList>
            <person name="Xue Q."/>
        </authorList>
    </citation>
    <scope>NUCLEOTIDE SEQUENCE [LARGE SCALE GENOMIC DNA]</scope>
    <source>
        <strain evidence="3 4">JWXQ-INN-674</strain>
    </source>
</reference>
<dbReference type="OrthoDB" id="197001at2157"/>
<comment type="caution">
    <text evidence="3">The sequence shown here is derived from an EMBL/GenBank/DDBJ whole genome shotgun (WGS) entry which is preliminary data.</text>
</comment>
<feature type="compositionally biased region" description="Basic and acidic residues" evidence="1">
    <location>
        <begin position="17"/>
        <end position="26"/>
    </location>
</feature>
<sequence length="157" mass="18084">MTTKNQRTIGDDSSLDSGRRVPDDRPSVETLLEVLVDPGRRQILETLRGGTDGQFIDSLLEPRGEPGRDEQPQRRSELRAALYHQQLPKLEDVGLVEIDWDRKLIYYRPDARVERLLDTVSSVATEWEPVEQPRPTTRSRDVVDSVRRLVRSLGRNR</sequence>
<dbReference type="Proteomes" id="UP000434101">
    <property type="component" value="Unassembled WGS sequence"/>
</dbReference>
<feature type="region of interest" description="Disordered" evidence="1">
    <location>
        <begin position="46"/>
        <end position="76"/>
    </location>
</feature>
<dbReference type="AlphaFoldDB" id="A0A6B0VNZ1"/>
<dbReference type="InterPro" id="IPR055768">
    <property type="entry name" value="DUF7344"/>
</dbReference>
<gene>
    <name evidence="3" type="ORF">GS429_14335</name>
</gene>
<dbReference type="InterPro" id="IPR036388">
    <property type="entry name" value="WH-like_DNA-bd_sf"/>
</dbReference>
<feature type="domain" description="DUF7344" evidence="2">
    <location>
        <begin position="33"/>
        <end position="105"/>
    </location>
</feature>